<dbReference type="EMBL" id="AOLR01000022">
    <property type="protein sequence ID" value="EMA12335.1"/>
    <property type="molecule type" value="Genomic_DNA"/>
</dbReference>
<reference evidence="4" key="2">
    <citation type="submission" date="2021-04" db="EMBL/GenBank/DDBJ databases">
        <title>Complete Genome sequence and Methylome Analysis of the Haloarchaeon Haloarcula sinaiiensis.</title>
        <authorList>
            <person name="Fomenkov A."/>
            <person name="DasSarma P."/>
            <person name="DasSarma S."/>
            <person name="Roberts R.J."/>
        </authorList>
    </citation>
    <scope>NUCLEOTIDE SEQUENCE</scope>
    <source>
        <strain evidence="4">ATCC 33800</strain>
    </source>
</reference>
<dbReference type="AlphaFoldDB" id="M0JXJ4"/>
<dbReference type="RefSeq" id="WP_004964319.1">
    <property type="nucleotide sequence ID" value="NZ_AOLR01000022.1"/>
</dbReference>
<organism evidence="3 5">
    <name type="scientific">Haloarcula marismortui ATCC 33800</name>
    <dbReference type="NCBI Taxonomy" id="662476"/>
    <lineage>
        <taxon>Archaea</taxon>
        <taxon>Methanobacteriati</taxon>
        <taxon>Methanobacteriota</taxon>
        <taxon>Stenosarchaea group</taxon>
        <taxon>Halobacteria</taxon>
        <taxon>Halobacteriales</taxon>
        <taxon>Haloarculaceae</taxon>
        <taxon>Haloarcula</taxon>
    </lineage>
</organism>
<evidence type="ECO:0000313" key="5">
    <source>
        <dbReference type="Proteomes" id="UP000011659"/>
    </source>
</evidence>
<keyword evidence="2" id="KW-0472">Membrane</keyword>
<dbReference type="OrthoDB" id="351366at2157"/>
<feature type="transmembrane region" description="Helical" evidence="2">
    <location>
        <begin position="37"/>
        <end position="57"/>
    </location>
</feature>
<sequence>MNLDQKYFYAIIAVIILLGLATAVLTSEITGPEATALSTILLAVLTAWYAVTTRELVEETRLAKKREHQPALEIKVLPSGPRLTNLGSGPAFRIKAHVTLDSEHYKRVKAKQLAPGDFIRISGDPYERLPTDETLRSEYDALHLEGTYKDIFDDKDDLSGVITMSELEQLELARLNPEEQIHQELRQTRKEMAQLRESINNLDEGG</sequence>
<feature type="transmembrane region" description="Helical" evidence="2">
    <location>
        <begin position="7"/>
        <end position="25"/>
    </location>
</feature>
<keyword evidence="2" id="KW-0812">Transmembrane</keyword>
<evidence type="ECO:0000313" key="3">
    <source>
        <dbReference type="EMBL" id="EMA12335.1"/>
    </source>
</evidence>
<accession>M0JXJ4</accession>
<feature type="coiled-coil region" evidence="1">
    <location>
        <begin position="178"/>
        <end position="205"/>
    </location>
</feature>
<gene>
    <name evidence="3" type="ORF">C436_14494</name>
    <name evidence="4" type="ORF">KDQ40_11180</name>
</gene>
<dbReference type="KEGG" id="hsin:KDQ40_11180"/>
<evidence type="ECO:0000313" key="4">
    <source>
        <dbReference type="EMBL" id="QUJ71274.1"/>
    </source>
</evidence>
<keyword evidence="1" id="KW-0175">Coiled coil</keyword>
<keyword evidence="5" id="KW-1185">Reference proteome</keyword>
<protein>
    <submittedName>
        <fullName evidence="3">Uncharacterized protein</fullName>
    </submittedName>
</protein>
<proteinExistence type="predicted"/>
<evidence type="ECO:0000256" key="2">
    <source>
        <dbReference type="SAM" id="Phobius"/>
    </source>
</evidence>
<dbReference type="Proteomes" id="UP000682967">
    <property type="component" value="Chromosome"/>
</dbReference>
<dbReference type="Proteomes" id="UP000011659">
    <property type="component" value="Unassembled WGS sequence"/>
</dbReference>
<reference evidence="3 5" key="1">
    <citation type="journal article" date="2014" name="PLoS Genet.">
        <title>Phylogenetically driven sequencing of extremely halophilic archaea reveals strategies for static and dynamic osmo-response.</title>
        <authorList>
            <person name="Becker E.A."/>
            <person name="Seitzer P.M."/>
            <person name="Tritt A."/>
            <person name="Larsen D."/>
            <person name="Krusor M."/>
            <person name="Yao A.I."/>
            <person name="Wu D."/>
            <person name="Madern D."/>
            <person name="Eisen J.A."/>
            <person name="Darling A.E."/>
            <person name="Facciotti M.T."/>
        </authorList>
    </citation>
    <scope>NUCLEOTIDE SEQUENCE [LARGE SCALE GENOMIC DNA]</scope>
    <source>
        <strain evidence="3 5">ATCC 33800</strain>
    </source>
</reference>
<evidence type="ECO:0000256" key="1">
    <source>
        <dbReference type="SAM" id="Coils"/>
    </source>
</evidence>
<name>M0JXJ4_9EURY</name>
<dbReference type="GeneID" id="64823526"/>
<dbReference type="EMBL" id="CP073366">
    <property type="protein sequence ID" value="QUJ71274.1"/>
    <property type="molecule type" value="Genomic_DNA"/>
</dbReference>
<keyword evidence="2" id="KW-1133">Transmembrane helix</keyword>